<protein>
    <submittedName>
        <fullName evidence="2">Uncharacterized protein</fullName>
    </submittedName>
</protein>
<evidence type="ECO:0000313" key="2">
    <source>
        <dbReference type="EMBL" id="RYO92540.1"/>
    </source>
</evidence>
<gene>
    <name evidence="2" type="ORF">DL764_008123</name>
</gene>
<feature type="compositionally biased region" description="Polar residues" evidence="1">
    <location>
        <begin position="7"/>
        <end position="16"/>
    </location>
</feature>
<sequence length="258" mass="29331">MAPASGIRSNRPTHLPTSGYEHRFTVGQRDGDIEHEEEVVILATPFYRPGTEREFFECRTQSLPCCETIPDARVKHEIQRECDSLFQVGGWLEIDKNHDETPLSEHVTSEHHDENPLSEHVTSEHHGETPLSEHVTSQDHETALEFAKKYVTKVKNGLLKLSYASSKGGYQQSSYDISGLLKFRRNAKANDNGQELENYLKETRFKASFLSRVSNKQHDAFIDSIVKLLLETELEIEIPEHTPVMNPAFFISVVTGKL</sequence>
<dbReference type="Proteomes" id="UP000293360">
    <property type="component" value="Unassembled WGS sequence"/>
</dbReference>
<dbReference type="OrthoDB" id="4767490at2759"/>
<feature type="region of interest" description="Disordered" evidence="1">
    <location>
        <begin position="1"/>
        <end position="21"/>
    </location>
</feature>
<feature type="region of interest" description="Disordered" evidence="1">
    <location>
        <begin position="101"/>
        <end position="137"/>
    </location>
</feature>
<reference evidence="2 3" key="1">
    <citation type="submission" date="2018-06" db="EMBL/GenBank/DDBJ databases">
        <title>Complete Genomes of Monosporascus.</title>
        <authorList>
            <person name="Robinson A.J."/>
            <person name="Natvig D.O."/>
        </authorList>
    </citation>
    <scope>NUCLEOTIDE SEQUENCE [LARGE SCALE GENOMIC DNA]</scope>
    <source>
        <strain evidence="2 3">CBS 110550</strain>
    </source>
</reference>
<comment type="caution">
    <text evidence="2">The sequence shown here is derived from an EMBL/GenBank/DDBJ whole genome shotgun (WGS) entry which is preliminary data.</text>
</comment>
<feature type="compositionally biased region" description="Basic and acidic residues" evidence="1">
    <location>
        <begin position="101"/>
        <end position="128"/>
    </location>
</feature>
<proteinExistence type="predicted"/>
<evidence type="ECO:0000256" key="1">
    <source>
        <dbReference type="SAM" id="MobiDB-lite"/>
    </source>
</evidence>
<organism evidence="2 3">
    <name type="scientific">Monosporascus ibericus</name>
    <dbReference type="NCBI Taxonomy" id="155417"/>
    <lineage>
        <taxon>Eukaryota</taxon>
        <taxon>Fungi</taxon>
        <taxon>Dikarya</taxon>
        <taxon>Ascomycota</taxon>
        <taxon>Pezizomycotina</taxon>
        <taxon>Sordariomycetes</taxon>
        <taxon>Xylariomycetidae</taxon>
        <taxon>Xylariales</taxon>
        <taxon>Xylariales incertae sedis</taxon>
        <taxon>Monosporascus</taxon>
    </lineage>
</organism>
<dbReference type="EMBL" id="QJNU01000605">
    <property type="protein sequence ID" value="RYO92540.1"/>
    <property type="molecule type" value="Genomic_DNA"/>
</dbReference>
<accession>A0A4Q4T1N8</accession>
<evidence type="ECO:0000313" key="3">
    <source>
        <dbReference type="Proteomes" id="UP000293360"/>
    </source>
</evidence>
<dbReference type="AlphaFoldDB" id="A0A4Q4T1N8"/>
<name>A0A4Q4T1N8_9PEZI</name>
<keyword evidence="3" id="KW-1185">Reference proteome</keyword>